<feature type="transmembrane region" description="Helical" evidence="7">
    <location>
        <begin position="72"/>
        <end position="90"/>
    </location>
</feature>
<feature type="transmembrane region" description="Helical" evidence="7">
    <location>
        <begin position="225"/>
        <end position="247"/>
    </location>
</feature>
<evidence type="ECO:0000259" key="8">
    <source>
        <dbReference type="PROSITE" id="PS50850"/>
    </source>
</evidence>
<feature type="transmembrane region" description="Helical" evidence="7">
    <location>
        <begin position="346"/>
        <end position="370"/>
    </location>
</feature>
<feature type="transmembrane region" description="Helical" evidence="7">
    <location>
        <begin position="96"/>
        <end position="116"/>
    </location>
</feature>
<evidence type="ECO:0000256" key="7">
    <source>
        <dbReference type="SAM" id="Phobius"/>
    </source>
</evidence>
<dbReference type="SUPFAM" id="SSF103473">
    <property type="entry name" value="MFS general substrate transporter"/>
    <property type="match status" value="1"/>
</dbReference>
<dbReference type="InterPro" id="IPR011701">
    <property type="entry name" value="MFS"/>
</dbReference>
<feature type="transmembrane region" description="Helical" evidence="7">
    <location>
        <begin position="291"/>
        <end position="308"/>
    </location>
</feature>
<gene>
    <name evidence="9" type="ORF">SYV04_23275</name>
</gene>
<dbReference type="InterPro" id="IPR020846">
    <property type="entry name" value="MFS_dom"/>
</dbReference>
<keyword evidence="5 7" id="KW-1133">Transmembrane helix</keyword>
<dbReference type="Gene3D" id="1.20.1250.20">
    <property type="entry name" value="MFS general substrate transporter like domains"/>
    <property type="match status" value="2"/>
</dbReference>
<proteinExistence type="inferred from homology"/>
<feature type="transmembrane region" description="Helical" evidence="7">
    <location>
        <begin position="137"/>
        <end position="156"/>
    </location>
</feature>
<evidence type="ECO:0000256" key="6">
    <source>
        <dbReference type="ARBA" id="ARBA00023136"/>
    </source>
</evidence>
<dbReference type="PANTHER" id="PTHR23514">
    <property type="entry name" value="BYPASS OF STOP CODON PROTEIN 6"/>
    <property type="match status" value="1"/>
</dbReference>
<comment type="similarity">
    <text evidence="2">Belongs to the major facilitator superfamily.</text>
</comment>
<evidence type="ECO:0000313" key="10">
    <source>
        <dbReference type="Proteomes" id="UP001291309"/>
    </source>
</evidence>
<dbReference type="PANTHER" id="PTHR23514:SF3">
    <property type="entry name" value="BYPASS OF STOP CODON PROTEIN 6"/>
    <property type="match status" value="1"/>
</dbReference>
<feature type="transmembrane region" description="Helical" evidence="7">
    <location>
        <begin position="314"/>
        <end position="334"/>
    </location>
</feature>
<evidence type="ECO:0000256" key="4">
    <source>
        <dbReference type="ARBA" id="ARBA00022692"/>
    </source>
</evidence>
<dbReference type="EMBL" id="JAXIVS010000008">
    <property type="protein sequence ID" value="MDY7229334.1"/>
    <property type="molecule type" value="Genomic_DNA"/>
</dbReference>
<feature type="transmembrane region" description="Helical" evidence="7">
    <location>
        <begin position="376"/>
        <end position="395"/>
    </location>
</feature>
<feature type="transmembrane region" description="Helical" evidence="7">
    <location>
        <begin position="12"/>
        <end position="34"/>
    </location>
</feature>
<keyword evidence="10" id="KW-1185">Reference proteome</keyword>
<evidence type="ECO:0000256" key="1">
    <source>
        <dbReference type="ARBA" id="ARBA00004127"/>
    </source>
</evidence>
<protein>
    <submittedName>
        <fullName evidence="9">MFS transporter</fullName>
    </submittedName>
</protein>
<sequence length="410" mass="42038">MTSSTDRRRPALLVLAYLAFVSLGLPDSILGVAWPSLRESFALPQALLGAPLASAATTYFLSGLLAGRLMRAMGVGGLLAGSTLLVTLGVSGYASAPIFIVFLIAACIVGFGSGAIDSGLNSYAAHHFGARHMTWLHAAYSAGAALGPVIMTAMLARGAGWRAGYTVIGVALGLLAVAFVVTRRQWSNGQTSAPVADSHGAASVEPAQEAPSASSGWSVLRSSRVWLQIVLFFVYTGVEVTAGQWSYTVLVEARGVDPTTAGAWVSFYWASLLAGRVVLGFIVERVGTVRLLRFGTVVAVMGALLFAAPGLPVWVGAIGLGVLGFALAPIFPGLMAETPRRVGATAAPHAVGFQVSAGTAGVAVVPSVAGLLGEKLGLVAIAPWIAVCAVLLLLLHEGLIAKADRGPPTE</sequence>
<feature type="transmembrane region" description="Helical" evidence="7">
    <location>
        <begin position="267"/>
        <end position="284"/>
    </location>
</feature>
<name>A0ABU5H903_9BACT</name>
<dbReference type="Pfam" id="PF07690">
    <property type="entry name" value="MFS_1"/>
    <property type="match status" value="1"/>
</dbReference>
<feature type="transmembrane region" description="Helical" evidence="7">
    <location>
        <begin position="46"/>
        <end position="65"/>
    </location>
</feature>
<accession>A0ABU5H903</accession>
<feature type="transmembrane region" description="Helical" evidence="7">
    <location>
        <begin position="162"/>
        <end position="181"/>
    </location>
</feature>
<comment type="subcellular location">
    <subcellularLocation>
        <location evidence="1">Endomembrane system</location>
        <topology evidence="1">Multi-pass membrane protein</topology>
    </subcellularLocation>
</comment>
<evidence type="ECO:0000256" key="3">
    <source>
        <dbReference type="ARBA" id="ARBA00022448"/>
    </source>
</evidence>
<keyword evidence="4 7" id="KW-0812">Transmembrane</keyword>
<reference evidence="9 10" key="1">
    <citation type="submission" date="2023-12" db="EMBL/GenBank/DDBJ databases">
        <title>the genome sequence of Hyalangium sp. s54d21.</title>
        <authorList>
            <person name="Zhang X."/>
        </authorList>
    </citation>
    <scope>NUCLEOTIDE SEQUENCE [LARGE SCALE GENOMIC DNA]</scope>
    <source>
        <strain evidence="10">s54d21</strain>
    </source>
</reference>
<evidence type="ECO:0000313" key="9">
    <source>
        <dbReference type="EMBL" id="MDY7229334.1"/>
    </source>
</evidence>
<keyword evidence="6 7" id="KW-0472">Membrane</keyword>
<evidence type="ECO:0000256" key="5">
    <source>
        <dbReference type="ARBA" id="ARBA00022989"/>
    </source>
</evidence>
<organism evidence="9 10">
    <name type="scientific">Hyalangium rubrum</name>
    <dbReference type="NCBI Taxonomy" id="3103134"/>
    <lineage>
        <taxon>Bacteria</taxon>
        <taxon>Pseudomonadati</taxon>
        <taxon>Myxococcota</taxon>
        <taxon>Myxococcia</taxon>
        <taxon>Myxococcales</taxon>
        <taxon>Cystobacterineae</taxon>
        <taxon>Archangiaceae</taxon>
        <taxon>Hyalangium</taxon>
    </lineage>
</organism>
<dbReference type="InterPro" id="IPR051788">
    <property type="entry name" value="MFS_Transporter"/>
</dbReference>
<dbReference type="InterPro" id="IPR036259">
    <property type="entry name" value="MFS_trans_sf"/>
</dbReference>
<dbReference type="Proteomes" id="UP001291309">
    <property type="component" value="Unassembled WGS sequence"/>
</dbReference>
<comment type="caution">
    <text evidence="9">The sequence shown here is derived from an EMBL/GenBank/DDBJ whole genome shotgun (WGS) entry which is preliminary data.</text>
</comment>
<feature type="domain" description="Major facilitator superfamily (MFS) profile" evidence="8">
    <location>
        <begin position="12"/>
        <end position="400"/>
    </location>
</feature>
<evidence type="ECO:0000256" key="2">
    <source>
        <dbReference type="ARBA" id="ARBA00008335"/>
    </source>
</evidence>
<dbReference type="PROSITE" id="PS50850">
    <property type="entry name" value="MFS"/>
    <property type="match status" value="1"/>
</dbReference>
<keyword evidence="3" id="KW-0813">Transport</keyword>
<dbReference type="RefSeq" id="WP_321548061.1">
    <property type="nucleotide sequence ID" value="NZ_JAXIVS010000008.1"/>
</dbReference>